<dbReference type="Gene3D" id="3.40.630.10">
    <property type="entry name" value="Zn peptidases"/>
    <property type="match status" value="1"/>
</dbReference>
<dbReference type="GO" id="GO:0006508">
    <property type="term" value="P:proteolysis"/>
    <property type="evidence" value="ECO:0007669"/>
    <property type="project" value="UniProtKB-KW"/>
</dbReference>
<accession>A0A6P6XZB3</accession>
<keyword evidence="3" id="KW-0121">Carboxypeptidase</keyword>
<comment type="cofactor">
    <cofactor evidence="1">
        <name>Zn(2+)</name>
        <dbReference type="ChEBI" id="CHEBI:29105"/>
    </cofactor>
</comment>
<evidence type="ECO:0000256" key="2">
    <source>
        <dbReference type="ARBA" id="ARBA00005988"/>
    </source>
</evidence>
<dbReference type="InterPro" id="IPR000834">
    <property type="entry name" value="Peptidase_M14"/>
</dbReference>
<proteinExistence type="inferred from homology"/>
<keyword evidence="8" id="KW-0862">Zinc</keyword>
<feature type="active site" description="Proton donor/acceptor" evidence="12">
    <location>
        <position position="405"/>
    </location>
</feature>
<keyword evidence="6" id="KW-0732">Signal</keyword>
<evidence type="ECO:0000256" key="5">
    <source>
        <dbReference type="ARBA" id="ARBA00022723"/>
    </source>
</evidence>
<evidence type="ECO:0000313" key="13">
    <source>
        <dbReference type="Proteomes" id="UP000515146"/>
    </source>
</evidence>
<evidence type="ECO:0000256" key="7">
    <source>
        <dbReference type="ARBA" id="ARBA00022801"/>
    </source>
</evidence>
<evidence type="ECO:0000256" key="3">
    <source>
        <dbReference type="ARBA" id="ARBA00022645"/>
    </source>
</evidence>
<dbReference type="PROSITE" id="PS00132">
    <property type="entry name" value="CARBOXYPEPT_ZN_1"/>
    <property type="match status" value="1"/>
</dbReference>
<dbReference type="RefSeq" id="XP_027198543.1">
    <property type="nucleotide sequence ID" value="XM_027342742.1"/>
</dbReference>
<dbReference type="PANTHER" id="PTHR11705">
    <property type="entry name" value="PROTEASE FAMILY M14 CARBOXYPEPTIDASE A,B"/>
    <property type="match status" value="1"/>
</dbReference>
<dbReference type="SUPFAM" id="SSF53187">
    <property type="entry name" value="Zn-dependent exopeptidases"/>
    <property type="match status" value="1"/>
</dbReference>
<dbReference type="OrthoDB" id="3626597at2759"/>
<evidence type="ECO:0000256" key="9">
    <source>
        <dbReference type="ARBA" id="ARBA00023049"/>
    </source>
</evidence>
<dbReference type="GO" id="GO:0005615">
    <property type="term" value="C:extracellular space"/>
    <property type="evidence" value="ECO:0007669"/>
    <property type="project" value="TreeGrafter"/>
</dbReference>
<evidence type="ECO:0000256" key="8">
    <source>
        <dbReference type="ARBA" id="ARBA00022833"/>
    </source>
</evidence>
<dbReference type="GO" id="GO:0008270">
    <property type="term" value="F:zinc ion binding"/>
    <property type="evidence" value="ECO:0007669"/>
    <property type="project" value="InterPro"/>
</dbReference>
<dbReference type="FunFam" id="3.30.70.340:FF:000002">
    <property type="entry name" value="Carboxypeptidase A"/>
    <property type="match status" value="1"/>
</dbReference>
<name>A0A6P6XZB3_DERPT</name>
<keyword evidence="4" id="KW-0645">Protease</keyword>
<dbReference type="Gene3D" id="3.30.70.340">
    <property type="entry name" value="Metallocarboxypeptidase-like"/>
    <property type="match status" value="1"/>
</dbReference>
<dbReference type="InParanoid" id="A0A6P6XZB3"/>
<gene>
    <name evidence="14" type="primary">LOC113792800</name>
</gene>
<dbReference type="KEGG" id="dpte:113792800"/>
<comment type="similarity">
    <text evidence="2 12">Belongs to the peptidase M14 family.</text>
</comment>
<dbReference type="Pfam" id="PF00246">
    <property type="entry name" value="Peptidase_M14"/>
    <property type="match status" value="1"/>
</dbReference>
<evidence type="ECO:0000256" key="12">
    <source>
        <dbReference type="PROSITE-ProRule" id="PRU01379"/>
    </source>
</evidence>
<evidence type="ECO:0000256" key="11">
    <source>
        <dbReference type="ARBA" id="ARBA00069039"/>
    </source>
</evidence>
<dbReference type="AlphaFoldDB" id="A0A6P6XZB3"/>
<evidence type="ECO:0000256" key="4">
    <source>
        <dbReference type="ARBA" id="ARBA00022670"/>
    </source>
</evidence>
<evidence type="ECO:0000256" key="1">
    <source>
        <dbReference type="ARBA" id="ARBA00001947"/>
    </source>
</evidence>
<protein>
    <recommendedName>
        <fullName evidence="11">Zinc carboxypeptidase A 1</fullName>
    </recommendedName>
</protein>
<evidence type="ECO:0000313" key="14">
    <source>
        <dbReference type="RefSeq" id="XP_027198543.1"/>
    </source>
</evidence>
<dbReference type="PANTHER" id="PTHR11705:SF91">
    <property type="entry name" value="FI01817P-RELATED"/>
    <property type="match status" value="1"/>
</dbReference>
<keyword evidence="5" id="KW-0479">Metal-binding</keyword>
<organism evidence="13 14">
    <name type="scientific">Dermatophagoides pteronyssinus</name>
    <name type="common">European house dust mite</name>
    <dbReference type="NCBI Taxonomy" id="6956"/>
    <lineage>
        <taxon>Eukaryota</taxon>
        <taxon>Metazoa</taxon>
        <taxon>Ecdysozoa</taxon>
        <taxon>Arthropoda</taxon>
        <taxon>Chelicerata</taxon>
        <taxon>Arachnida</taxon>
        <taxon>Acari</taxon>
        <taxon>Acariformes</taxon>
        <taxon>Sarcoptiformes</taxon>
        <taxon>Astigmata</taxon>
        <taxon>Psoroptidia</taxon>
        <taxon>Analgoidea</taxon>
        <taxon>Pyroglyphidae</taxon>
        <taxon>Dermatophagoidinae</taxon>
        <taxon>Dermatophagoides</taxon>
    </lineage>
</organism>
<dbReference type="FunCoup" id="A0A6P6XZB3">
    <property type="interactions" value="27"/>
</dbReference>
<reference evidence="14" key="1">
    <citation type="submission" date="2025-08" db="UniProtKB">
        <authorList>
            <consortium name="RefSeq"/>
        </authorList>
    </citation>
    <scope>IDENTIFICATION</scope>
    <source>
        <strain evidence="14">Airmid</strain>
    </source>
</reference>
<dbReference type="InterPro" id="IPR036990">
    <property type="entry name" value="M14A-like_propep"/>
</dbReference>
<dbReference type="OMA" id="CTETHRG"/>
<dbReference type="Pfam" id="PF02244">
    <property type="entry name" value="Propep_M14"/>
    <property type="match status" value="1"/>
</dbReference>
<dbReference type="Proteomes" id="UP000515146">
    <property type="component" value="Unplaced"/>
</dbReference>
<keyword evidence="10" id="KW-1015">Disulfide bond</keyword>
<dbReference type="SMART" id="SM00631">
    <property type="entry name" value="Zn_pept"/>
    <property type="match status" value="1"/>
</dbReference>
<dbReference type="GO" id="GO:0004181">
    <property type="term" value="F:metallocarboxypeptidase activity"/>
    <property type="evidence" value="ECO:0007669"/>
    <property type="project" value="InterPro"/>
</dbReference>
<dbReference type="InterPro" id="IPR057246">
    <property type="entry name" value="CARBOXYPEPT_ZN_1"/>
</dbReference>
<dbReference type="GeneID" id="113792800"/>
<keyword evidence="7" id="KW-0378">Hydrolase</keyword>
<keyword evidence="9" id="KW-0482">Metalloprotease</keyword>
<dbReference type="FunFam" id="3.40.630.10:FF:000001">
    <property type="entry name" value="Carboxypeptidase B"/>
    <property type="match status" value="1"/>
</dbReference>
<dbReference type="CDD" id="cd03860">
    <property type="entry name" value="M14_CP_A-B_like"/>
    <property type="match status" value="1"/>
</dbReference>
<keyword evidence="13" id="KW-1185">Reference proteome</keyword>
<dbReference type="PROSITE" id="PS52035">
    <property type="entry name" value="PEPTIDASE_M14"/>
    <property type="match status" value="1"/>
</dbReference>
<evidence type="ECO:0000256" key="10">
    <source>
        <dbReference type="ARBA" id="ARBA00023157"/>
    </source>
</evidence>
<sequence length="443" mass="50845">MIWIKHIIFGLISTIFFNNIYCNNNLKKEIAYDGYKVFRVRAENIDQLLYLRQLSDDVQKVDLKIDFWSMPNSLNSSIDLMVPPELGNDFQTILAKQNIKAETLINDVGRMVEMQRDNVEDSLFYSRFPNDTIFFQRYQPLSNIISFLDDLVRSNQDISSLETIGKSGEGRALKIIKIGYPGQNKPIIWIDAGIHAREWIAPATATYIISKLIWEKDEDEISQILKTFDFHILPSANPDGYEYSRLFDRFWRKTRSRNSGTFLGFNNSFFCVGVDPNRNYGYQWSRTGSSGNPCSNTYHGPRPFSEPETASIASHVMQNKNNIKLFLSLHSYSQLILTPWGWTKDLPKDHSDMMKIAEIASRAFKMRYGTEYRYGSSTALLYSAAGGSDDWAYGAAGIKYSFTVELRDRGTYGFLLPARYIQPTGEETFDAIVAMLNEIKKEI</sequence>
<dbReference type="PRINTS" id="PR00765">
    <property type="entry name" value="CRBOXYPTASEA"/>
</dbReference>
<evidence type="ECO:0000256" key="6">
    <source>
        <dbReference type="ARBA" id="ARBA00022729"/>
    </source>
</evidence>
<dbReference type="SUPFAM" id="SSF54897">
    <property type="entry name" value="Protease propeptides/inhibitors"/>
    <property type="match status" value="1"/>
</dbReference>
<dbReference type="InterPro" id="IPR003146">
    <property type="entry name" value="M14A_act_pep"/>
</dbReference>